<dbReference type="Pfam" id="PF06379">
    <property type="entry name" value="RhaT"/>
    <property type="match status" value="1"/>
</dbReference>
<name>A0A0P0D1T3_9BACT</name>
<dbReference type="GO" id="GO:0015153">
    <property type="term" value="F:rhamnose transmembrane transporter activity"/>
    <property type="evidence" value="ECO:0007669"/>
    <property type="project" value="InterPro"/>
</dbReference>
<dbReference type="EMBL" id="CP012644">
    <property type="protein sequence ID" value="ALJ01733.1"/>
    <property type="molecule type" value="Genomic_DNA"/>
</dbReference>
<reference evidence="10 11" key="1">
    <citation type="submission" date="2015-08" db="EMBL/GenBank/DDBJ databases">
        <title>Complete genome sequence of Rufibacter tibetensis strain 1351t, a radiation-resistant bacterium from tibet plateau.</title>
        <authorList>
            <person name="Dai J."/>
        </authorList>
    </citation>
    <scope>NUCLEOTIDE SEQUENCE [LARGE SCALE GENOMIC DNA]</scope>
    <source>
        <strain evidence="10 11">1351</strain>
        <plasmid evidence="10 11">1</plasmid>
    </source>
</reference>
<evidence type="ECO:0000256" key="6">
    <source>
        <dbReference type="ARBA" id="ARBA00022847"/>
    </source>
</evidence>
<keyword evidence="8 9" id="KW-0472">Membrane</keyword>
<evidence type="ECO:0000256" key="8">
    <source>
        <dbReference type="ARBA" id="ARBA00023136"/>
    </source>
</evidence>
<keyword evidence="7 9" id="KW-1133">Transmembrane helix</keyword>
<evidence type="ECO:0000256" key="7">
    <source>
        <dbReference type="ARBA" id="ARBA00022989"/>
    </source>
</evidence>
<proteinExistence type="predicted"/>
<feature type="transmembrane region" description="Helical" evidence="9">
    <location>
        <begin position="38"/>
        <end position="58"/>
    </location>
</feature>
<evidence type="ECO:0000256" key="1">
    <source>
        <dbReference type="ARBA" id="ARBA00022448"/>
    </source>
</evidence>
<dbReference type="OrthoDB" id="9790043at2"/>
<keyword evidence="11" id="KW-1185">Reference proteome</keyword>
<sequence>MIVPNPIEGTALHAAGGVSASTCYLPFHKTKQWSWTTFWLIQALFAWIVVPLVLGVVTVPDYFSILWNAPSKVVWGAFLLGACYGFGGMSFGYATRYIGYSLTYTISIGLSAIIGTMTPLLLRGEVAEYFARPGGDIILTAMGVSMLGVALCGYAGFRKESEIGVSPSFNMRLGLLLTVVGGILSAVFNISLEYGQPIADMAAQNGAGHFEGNAKLIVSTSGCFVVNLVWFLVLAIKQDNLREMTGVNGLGGFDMMKNFLWSAFAGTLWCFQFFFYGLGHVRMGNFQFASWLIHMSMLIFFSFIVGVIMKEWKNVSKGTYIMLITALVILCASFIIMTYGTVVGEEAMAQTSSAR</sequence>
<dbReference type="PATRIC" id="fig|512763.3.peg.4872"/>
<dbReference type="KEGG" id="rti:DC20_22100"/>
<dbReference type="InterPro" id="IPR004673">
    <property type="entry name" value="L-rhamnose-proton_sym_RhaT"/>
</dbReference>
<feature type="transmembrane region" description="Helical" evidence="9">
    <location>
        <begin position="169"/>
        <end position="192"/>
    </location>
</feature>
<feature type="transmembrane region" description="Helical" evidence="9">
    <location>
        <begin position="288"/>
        <end position="308"/>
    </location>
</feature>
<dbReference type="AlphaFoldDB" id="A0A0P0D1T3"/>
<evidence type="ECO:0000256" key="5">
    <source>
        <dbReference type="ARBA" id="ARBA00022692"/>
    </source>
</evidence>
<evidence type="ECO:0000256" key="4">
    <source>
        <dbReference type="ARBA" id="ARBA00022597"/>
    </source>
</evidence>
<keyword evidence="10" id="KW-0614">Plasmid</keyword>
<feature type="transmembrane region" description="Helical" evidence="9">
    <location>
        <begin position="101"/>
        <end position="122"/>
    </location>
</feature>
<gene>
    <name evidence="10" type="ORF">DC20_22100</name>
</gene>
<keyword evidence="2" id="KW-1003">Cell membrane</keyword>
<feature type="transmembrane region" description="Helical" evidence="9">
    <location>
        <begin position="216"/>
        <end position="237"/>
    </location>
</feature>
<evidence type="ECO:0000256" key="9">
    <source>
        <dbReference type="SAM" id="Phobius"/>
    </source>
</evidence>
<protein>
    <recommendedName>
        <fullName evidence="12">Rhamnose:proton symporter</fullName>
    </recommendedName>
</protein>
<keyword evidence="4" id="KW-0762">Sugar transport</keyword>
<feature type="transmembrane region" description="Helical" evidence="9">
    <location>
        <begin position="258"/>
        <end position="276"/>
    </location>
</feature>
<feature type="transmembrane region" description="Helical" evidence="9">
    <location>
        <begin position="73"/>
        <end position="94"/>
    </location>
</feature>
<keyword evidence="3" id="KW-0997">Cell inner membrane</keyword>
<feature type="transmembrane region" description="Helical" evidence="9">
    <location>
        <begin position="320"/>
        <end position="342"/>
    </location>
</feature>
<keyword evidence="6" id="KW-0769">Symport</keyword>
<evidence type="ECO:0000313" key="10">
    <source>
        <dbReference type="EMBL" id="ALJ01733.1"/>
    </source>
</evidence>
<feature type="transmembrane region" description="Helical" evidence="9">
    <location>
        <begin position="137"/>
        <end position="157"/>
    </location>
</feature>
<keyword evidence="5 9" id="KW-0812">Transmembrane</keyword>
<geneLocation type="plasmid" evidence="10 11">
    <name>1</name>
</geneLocation>
<evidence type="ECO:0000256" key="2">
    <source>
        <dbReference type="ARBA" id="ARBA00022475"/>
    </source>
</evidence>
<evidence type="ECO:0000313" key="11">
    <source>
        <dbReference type="Proteomes" id="UP000061382"/>
    </source>
</evidence>
<evidence type="ECO:0008006" key="12">
    <source>
        <dbReference type="Google" id="ProtNLM"/>
    </source>
</evidence>
<keyword evidence="1" id="KW-0813">Transport</keyword>
<organism evidence="10 11">
    <name type="scientific">Rufibacter tibetensis</name>
    <dbReference type="NCBI Taxonomy" id="512763"/>
    <lineage>
        <taxon>Bacteria</taxon>
        <taxon>Pseudomonadati</taxon>
        <taxon>Bacteroidota</taxon>
        <taxon>Cytophagia</taxon>
        <taxon>Cytophagales</taxon>
        <taxon>Hymenobacteraceae</taxon>
        <taxon>Rufibacter</taxon>
    </lineage>
</organism>
<evidence type="ECO:0000256" key="3">
    <source>
        <dbReference type="ARBA" id="ARBA00022519"/>
    </source>
</evidence>
<dbReference type="GO" id="GO:0015293">
    <property type="term" value="F:symporter activity"/>
    <property type="evidence" value="ECO:0007669"/>
    <property type="project" value="UniProtKB-KW"/>
</dbReference>
<accession>A0A0P0D1T3</accession>
<dbReference type="GO" id="GO:0016020">
    <property type="term" value="C:membrane"/>
    <property type="evidence" value="ECO:0007669"/>
    <property type="project" value="InterPro"/>
</dbReference>
<dbReference type="Proteomes" id="UP000061382">
    <property type="component" value="Plasmid 1"/>
</dbReference>